<keyword evidence="2" id="KW-1185">Reference proteome</keyword>
<dbReference type="Pfam" id="PF13079">
    <property type="entry name" value="DUF3916"/>
    <property type="match status" value="1"/>
</dbReference>
<dbReference type="EMBL" id="CP054719">
    <property type="protein sequence ID" value="QOL19435.1"/>
    <property type="molecule type" value="Genomic_DNA"/>
</dbReference>
<reference evidence="1 2" key="1">
    <citation type="submission" date="2020-06" db="EMBL/GenBank/DDBJ databases">
        <title>The endosymbiont of the kinetoplastid Bodo saltans is a Paracaedibacter-like alpha-proteobacterium possessing a putative toxin-antitoxin system.</title>
        <authorList>
            <person name="Midha S."/>
            <person name="Rigden D.J."/>
            <person name="Siozios S."/>
            <person name="Hurst G.D.D."/>
            <person name="Jackson A.P."/>
        </authorList>
    </citation>
    <scope>NUCLEOTIDE SEQUENCE [LARGE SCALE GENOMIC DNA]</scope>
    <source>
        <strain evidence="1">Lake Konstanz</strain>
    </source>
</reference>
<gene>
    <name evidence="1" type="ORF">CPBP_00187</name>
</gene>
<evidence type="ECO:0000313" key="2">
    <source>
        <dbReference type="Proteomes" id="UP000594001"/>
    </source>
</evidence>
<dbReference type="RefSeq" id="WP_350332188.1">
    <property type="nucleotide sequence ID" value="NZ_CP054719.1"/>
</dbReference>
<dbReference type="AlphaFoldDB" id="A0A7L9RSN0"/>
<accession>A0A7L9RSN0</accession>
<name>A0A7L9RSN0_9PROT</name>
<dbReference type="InterPro" id="IPR025075">
    <property type="entry name" value="DUF3916"/>
</dbReference>
<evidence type="ECO:0000313" key="1">
    <source>
        <dbReference type="EMBL" id="QOL19435.1"/>
    </source>
</evidence>
<dbReference type="KEGG" id="pbal:CPBP_00187"/>
<dbReference type="Proteomes" id="UP000594001">
    <property type="component" value="Chromosome"/>
</dbReference>
<organism evidence="1 2">
    <name type="scientific">Candidatus Bodocaedibacter vickermanii</name>
    <dbReference type="NCBI Taxonomy" id="2741701"/>
    <lineage>
        <taxon>Bacteria</taxon>
        <taxon>Pseudomonadati</taxon>
        <taxon>Pseudomonadota</taxon>
        <taxon>Alphaproteobacteria</taxon>
        <taxon>Holosporales</taxon>
        <taxon>Candidatus Paracaedibacteraceae</taxon>
        <taxon>Candidatus Bodocaedibacter</taxon>
    </lineage>
</organism>
<proteinExistence type="predicted"/>
<sequence>MKLRIPTDFYTYRRLNINDKELSPLTVRRRLNNLKQWAESCLGFYPEENYAYKYWNCKLPITDSIVYPNPSKEIIQECVQALLNAVANLIKTKKKLNPSSQSKILCMISVHDLFQSEITIFFDKDYYTQFFNRTSVEFSWTPINDKERSLLKELNVFISDDVDLLQQGYVERIVDEELKYQGELWAIGELGAWL</sequence>
<protein>
    <submittedName>
        <fullName evidence="1">DUF3916 domain-containing protein</fullName>
    </submittedName>
</protein>